<evidence type="ECO:0000313" key="10">
    <source>
        <dbReference type="Proteomes" id="UP000295443"/>
    </source>
</evidence>
<dbReference type="GO" id="GO:0009427">
    <property type="term" value="C:bacterial-type flagellum basal body, distal rod, L ring"/>
    <property type="evidence" value="ECO:0007669"/>
    <property type="project" value="InterPro"/>
</dbReference>
<dbReference type="RefSeq" id="WP_131445927.1">
    <property type="nucleotide sequence ID" value="NZ_SJZB01000026.1"/>
</dbReference>
<name>A0A4R1BEF8_9PROT</name>
<keyword evidence="7" id="KW-0449">Lipoprotein</keyword>
<dbReference type="GO" id="GO:0009279">
    <property type="term" value="C:cell outer membrane"/>
    <property type="evidence" value="ECO:0007669"/>
    <property type="project" value="UniProtKB-SubCell"/>
</dbReference>
<comment type="subcellular location">
    <subcellularLocation>
        <location evidence="7">Cell outer membrane</location>
        <topology evidence="7">Lipid-anchor</topology>
    </subcellularLocation>
    <subcellularLocation>
        <location evidence="7">Bacterial flagellum basal body</location>
    </subcellularLocation>
</comment>
<evidence type="ECO:0000313" key="9">
    <source>
        <dbReference type="EMBL" id="TCJ15535.1"/>
    </source>
</evidence>
<keyword evidence="4 7" id="KW-0472">Membrane</keyword>
<dbReference type="GO" id="GO:0071973">
    <property type="term" value="P:bacterial-type flagellum-dependent cell motility"/>
    <property type="evidence" value="ECO:0007669"/>
    <property type="project" value="InterPro"/>
</dbReference>
<organism evidence="9 10">
    <name type="scientific">Parasulfuritortus cantonensis</name>
    <dbReference type="NCBI Taxonomy" id="2528202"/>
    <lineage>
        <taxon>Bacteria</taxon>
        <taxon>Pseudomonadati</taxon>
        <taxon>Pseudomonadota</taxon>
        <taxon>Betaproteobacteria</taxon>
        <taxon>Nitrosomonadales</taxon>
        <taxon>Thiobacillaceae</taxon>
        <taxon>Parasulfuritortus</taxon>
    </lineage>
</organism>
<dbReference type="PANTHER" id="PTHR34933">
    <property type="entry name" value="FLAGELLAR L-RING PROTEIN"/>
    <property type="match status" value="1"/>
</dbReference>
<evidence type="ECO:0000256" key="7">
    <source>
        <dbReference type="HAMAP-Rule" id="MF_00415"/>
    </source>
</evidence>
<evidence type="ECO:0000256" key="1">
    <source>
        <dbReference type="ARBA" id="ARBA00002591"/>
    </source>
</evidence>
<gene>
    <name evidence="7" type="primary">flgH</name>
    <name evidence="9" type="ORF">EZJ19_06820</name>
</gene>
<comment type="similarity">
    <text evidence="2 7">Belongs to the FlgH family.</text>
</comment>
<evidence type="ECO:0000256" key="5">
    <source>
        <dbReference type="ARBA" id="ARBA00023143"/>
    </source>
</evidence>
<dbReference type="PANTHER" id="PTHR34933:SF1">
    <property type="entry name" value="FLAGELLAR L-RING PROTEIN"/>
    <property type="match status" value="1"/>
</dbReference>
<dbReference type="PROSITE" id="PS51257">
    <property type="entry name" value="PROKAR_LIPOPROTEIN"/>
    <property type="match status" value="1"/>
</dbReference>
<evidence type="ECO:0000256" key="3">
    <source>
        <dbReference type="ARBA" id="ARBA00022729"/>
    </source>
</evidence>
<keyword evidence="9" id="KW-0969">Cilium</keyword>
<keyword evidence="6 7" id="KW-0998">Cell outer membrane</keyword>
<keyword evidence="5 7" id="KW-0975">Bacterial flagellum</keyword>
<accession>A0A4R1BEF8</accession>
<evidence type="ECO:0000256" key="4">
    <source>
        <dbReference type="ARBA" id="ARBA00023136"/>
    </source>
</evidence>
<evidence type="ECO:0000256" key="2">
    <source>
        <dbReference type="ARBA" id="ARBA00006929"/>
    </source>
</evidence>
<dbReference type="AlphaFoldDB" id="A0A4R1BEF8"/>
<feature type="chain" id="PRO_5020625662" description="Flagellar L-ring protein" evidence="8">
    <location>
        <begin position="22"/>
        <end position="222"/>
    </location>
</feature>
<comment type="function">
    <text evidence="1 7">Assembles around the rod to form the L-ring and probably protects the motor/basal body from shearing forces during rotation.</text>
</comment>
<keyword evidence="9" id="KW-0966">Cell projection</keyword>
<keyword evidence="3 7" id="KW-0732">Signal</keyword>
<evidence type="ECO:0000256" key="8">
    <source>
        <dbReference type="SAM" id="SignalP"/>
    </source>
</evidence>
<evidence type="ECO:0000256" key="6">
    <source>
        <dbReference type="ARBA" id="ARBA00023237"/>
    </source>
</evidence>
<protein>
    <recommendedName>
        <fullName evidence="7">Flagellar L-ring protein</fullName>
    </recommendedName>
    <alternativeName>
        <fullName evidence="7">Basal body L-ring protein</fullName>
    </alternativeName>
</protein>
<dbReference type="GO" id="GO:0003774">
    <property type="term" value="F:cytoskeletal motor activity"/>
    <property type="evidence" value="ECO:0007669"/>
    <property type="project" value="InterPro"/>
</dbReference>
<dbReference type="HAMAP" id="MF_00415">
    <property type="entry name" value="FlgH"/>
    <property type="match status" value="1"/>
</dbReference>
<dbReference type="EMBL" id="SJZB01000026">
    <property type="protein sequence ID" value="TCJ15535.1"/>
    <property type="molecule type" value="Genomic_DNA"/>
</dbReference>
<proteinExistence type="inferred from homology"/>
<keyword evidence="9" id="KW-0282">Flagellum</keyword>
<dbReference type="Pfam" id="PF02107">
    <property type="entry name" value="FlgH"/>
    <property type="match status" value="1"/>
</dbReference>
<feature type="signal peptide" evidence="8">
    <location>
        <begin position="1"/>
        <end position="21"/>
    </location>
</feature>
<dbReference type="PRINTS" id="PR01008">
    <property type="entry name" value="FLGLRINGFLGH"/>
</dbReference>
<comment type="subunit">
    <text evidence="7">The basal body constitutes a major portion of the flagellar organelle and consists of four rings (L,P,S, and M) mounted on a central rod.</text>
</comment>
<dbReference type="Proteomes" id="UP000295443">
    <property type="component" value="Unassembled WGS sequence"/>
</dbReference>
<dbReference type="InterPro" id="IPR000527">
    <property type="entry name" value="Flag_Lring"/>
</dbReference>
<reference evidence="9 10" key="1">
    <citation type="submission" date="2019-03" db="EMBL/GenBank/DDBJ databases">
        <title>Genome sequence of Thiobacillaceae bacterium LSR1, a sulfur-oxidizing bacterium isolated from freshwater sediment.</title>
        <authorList>
            <person name="Li S."/>
        </authorList>
    </citation>
    <scope>NUCLEOTIDE SEQUENCE [LARGE SCALE GENOMIC DNA]</scope>
    <source>
        <strain evidence="9 10">LSR1</strain>
    </source>
</reference>
<comment type="caution">
    <text evidence="9">The sequence shown here is derived from an EMBL/GenBank/DDBJ whole genome shotgun (WGS) entry which is preliminary data.</text>
</comment>
<sequence length="222" mass="23835">MSKSLLRLLLVPALLAGCSTAPSTAIQQPLSARPPMPAQVPPSNGAIFQANRGLALFEDRRARNVGDTVTVKLVEKTEVKRKSETKEDRSATADISVPTPRVLGAKLPVGATTWSPDSSLNQHYKDDETNNNSVTGSITVTVIEVLPNGNLVVSGEKQVAVNNDTEYIRLAGVVNPRDITREGTVNSTQVADAKIESKNSQSIDPAQLTSMLARFFLTVLPY</sequence>
<keyword evidence="10" id="KW-1185">Reference proteome</keyword>
<dbReference type="OrthoDB" id="9789463at2"/>